<keyword evidence="1" id="KW-1133">Transmembrane helix</keyword>
<dbReference type="AlphaFoldDB" id="A0A8H6W0P4"/>
<feature type="transmembrane region" description="Helical" evidence="1">
    <location>
        <begin position="183"/>
        <end position="201"/>
    </location>
</feature>
<dbReference type="EMBL" id="JACAZF010000006">
    <property type="protein sequence ID" value="KAF7301199.1"/>
    <property type="molecule type" value="Genomic_DNA"/>
</dbReference>
<dbReference type="RefSeq" id="XP_037219199.1">
    <property type="nucleotide sequence ID" value="XM_037363555.1"/>
</dbReference>
<organism evidence="2 3">
    <name type="scientific">Mycena indigotica</name>
    <dbReference type="NCBI Taxonomy" id="2126181"/>
    <lineage>
        <taxon>Eukaryota</taxon>
        <taxon>Fungi</taxon>
        <taxon>Dikarya</taxon>
        <taxon>Basidiomycota</taxon>
        <taxon>Agaricomycotina</taxon>
        <taxon>Agaricomycetes</taxon>
        <taxon>Agaricomycetidae</taxon>
        <taxon>Agaricales</taxon>
        <taxon>Marasmiineae</taxon>
        <taxon>Mycenaceae</taxon>
        <taxon>Mycena</taxon>
    </lineage>
</organism>
<keyword evidence="3" id="KW-1185">Reference proteome</keyword>
<feature type="transmembrane region" description="Helical" evidence="1">
    <location>
        <begin position="333"/>
        <end position="354"/>
    </location>
</feature>
<sequence>MATQPKPLVQHESEDSPRPSLPHPEYFLWAPVAFIPLTYLFSSKHPNVFSSACILSLVPLLKIVDLCLRDIARSHPRLVAVFSAGNILQQMVAIHALHQCQLQLIPMLVVGWILCSNLLCYGGYLLATGKPITQGRPLVVHQLRIILMWSFSCHFIISLSTYRLSEDTISPRLRTDPLGTSRALALLCLVLGLYVCFRPPANANPDGADHDQNSSVGYPAELLVTHNVFPAYIGFTYSATSVVLAVALIAMYHASRHLFSASLHLLSLNMRMEVIGGLILPLTMTCLVTLANTPNLTVNWLAESERGASTFLFLFPMIVLLGVTSMNKPLPMILEPTSSFVLFLGGFVFTSIEYQEPLRFARLSGCAVIVVYCGLLAYLFQADPTPEIPVLSLPCV</sequence>
<dbReference type="Proteomes" id="UP000636479">
    <property type="component" value="Unassembled WGS sequence"/>
</dbReference>
<gene>
    <name evidence="2" type="ORF">MIND_00684600</name>
</gene>
<feature type="transmembrane region" description="Helical" evidence="1">
    <location>
        <begin position="231"/>
        <end position="253"/>
    </location>
</feature>
<evidence type="ECO:0000256" key="1">
    <source>
        <dbReference type="SAM" id="Phobius"/>
    </source>
</evidence>
<evidence type="ECO:0000313" key="2">
    <source>
        <dbReference type="EMBL" id="KAF7301199.1"/>
    </source>
</evidence>
<comment type="caution">
    <text evidence="2">The sequence shown here is derived from an EMBL/GenBank/DDBJ whole genome shotgun (WGS) entry which is preliminary data.</text>
</comment>
<feature type="transmembrane region" description="Helical" evidence="1">
    <location>
        <begin position="104"/>
        <end position="127"/>
    </location>
</feature>
<evidence type="ECO:0000313" key="3">
    <source>
        <dbReference type="Proteomes" id="UP000636479"/>
    </source>
</evidence>
<dbReference type="GeneID" id="59346071"/>
<feature type="transmembrane region" description="Helical" evidence="1">
    <location>
        <begin position="274"/>
        <end position="293"/>
    </location>
</feature>
<accession>A0A8H6W0P4</accession>
<feature type="transmembrane region" description="Helical" evidence="1">
    <location>
        <begin position="360"/>
        <end position="380"/>
    </location>
</feature>
<feature type="transmembrane region" description="Helical" evidence="1">
    <location>
        <begin position="308"/>
        <end position="326"/>
    </location>
</feature>
<feature type="transmembrane region" description="Helical" evidence="1">
    <location>
        <begin position="139"/>
        <end position="162"/>
    </location>
</feature>
<keyword evidence="1" id="KW-0472">Membrane</keyword>
<keyword evidence="1" id="KW-0812">Transmembrane</keyword>
<reference evidence="2" key="1">
    <citation type="submission" date="2020-05" db="EMBL/GenBank/DDBJ databases">
        <title>Mycena genomes resolve the evolution of fungal bioluminescence.</title>
        <authorList>
            <person name="Tsai I.J."/>
        </authorList>
    </citation>
    <scope>NUCLEOTIDE SEQUENCE</scope>
    <source>
        <strain evidence="2">171206Taipei</strain>
    </source>
</reference>
<name>A0A8H6W0P4_9AGAR</name>
<protein>
    <submittedName>
        <fullName evidence="2">Uncharacterized protein</fullName>
    </submittedName>
</protein>
<proteinExistence type="predicted"/>